<sequence length="190" mass="19885">MNGLLNLFSAFGLSSAAGLNAYFPLLAVGLIARYTDLWQLQAPYDLLTSTPVLAILGVLAAVDFLADKLPVVDHLAHTVGVVVHPVAGALLFAGQNNVLTEIHPAVAMAAGVVVAGGFHAGRATVRPVATATTGGIANPILSFLEDIVSLILTVLAILAPLLAFALFVVLLVVLFTSGRRIRHRLQRRVP</sequence>
<dbReference type="AlphaFoldDB" id="A0A6J4IF70"/>
<accession>A0A6J4IF70</accession>
<dbReference type="EMBL" id="CADCTK010000407">
    <property type="protein sequence ID" value="CAA9248650.1"/>
    <property type="molecule type" value="Genomic_DNA"/>
</dbReference>
<organism evidence="3">
    <name type="scientific">uncultured Chloroflexia bacterium</name>
    <dbReference type="NCBI Taxonomy" id="1672391"/>
    <lineage>
        <taxon>Bacteria</taxon>
        <taxon>Bacillati</taxon>
        <taxon>Chloroflexota</taxon>
        <taxon>Chloroflexia</taxon>
        <taxon>environmental samples</taxon>
    </lineage>
</organism>
<keyword evidence="1" id="KW-0472">Membrane</keyword>
<name>A0A6J4IF70_9CHLR</name>
<evidence type="ECO:0000259" key="2">
    <source>
        <dbReference type="Pfam" id="PF13548"/>
    </source>
</evidence>
<feature type="domain" description="DUF4126" evidence="2">
    <location>
        <begin position="7"/>
        <end position="177"/>
    </location>
</feature>
<gene>
    <name evidence="3" type="ORF">AVDCRST_MAG26-1805</name>
</gene>
<evidence type="ECO:0000313" key="3">
    <source>
        <dbReference type="EMBL" id="CAA9248650.1"/>
    </source>
</evidence>
<feature type="transmembrane region" description="Helical" evidence="1">
    <location>
        <begin position="147"/>
        <end position="175"/>
    </location>
</feature>
<protein>
    <recommendedName>
        <fullName evidence="2">DUF4126 domain-containing protein</fullName>
    </recommendedName>
</protein>
<evidence type="ECO:0000256" key="1">
    <source>
        <dbReference type="SAM" id="Phobius"/>
    </source>
</evidence>
<proteinExistence type="predicted"/>
<keyword evidence="1" id="KW-1133">Transmembrane helix</keyword>
<reference evidence="3" key="1">
    <citation type="submission" date="2020-02" db="EMBL/GenBank/DDBJ databases">
        <authorList>
            <person name="Meier V. D."/>
        </authorList>
    </citation>
    <scope>NUCLEOTIDE SEQUENCE</scope>
    <source>
        <strain evidence="3">AVDCRST_MAG26</strain>
    </source>
</reference>
<feature type="transmembrane region" description="Helical" evidence="1">
    <location>
        <begin position="74"/>
        <end position="93"/>
    </location>
</feature>
<feature type="transmembrane region" description="Helical" evidence="1">
    <location>
        <begin position="6"/>
        <end position="32"/>
    </location>
</feature>
<dbReference type="InterPro" id="IPR025196">
    <property type="entry name" value="DUF4126"/>
</dbReference>
<dbReference type="Pfam" id="PF13548">
    <property type="entry name" value="DUF4126"/>
    <property type="match status" value="1"/>
</dbReference>
<keyword evidence="1" id="KW-0812">Transmembrane</keyword>
<feature type="transmembrane region" description="Helical" evidence="1">
    <location>
        <begin position="105"/>
        <end position="125"/>
    </location>
</feature>
<feature type="transmembrane region" description="Helical" evidence="1">
    <location>
        <begin position="44"/>
        <end position="62"/>
    </location>
</feature>